<keyword evidence="3" id="KW-1185">Reference proteome</keyword>
<dbReference type="Proteomes" id="UP001454036">
    <property type="component" value="Unassembled WGS sequence"/>
</dbReference>
<dbReference type="AlphaFoldDB" id="A0AAV3RTQ0"/>
<sequence>MSDRFQLLQLRRLKCRFDCCYPGRNNKQLTSTFTLQETNRPKAKKNCTKQLFMSTSYSKIVLRLGYSNNQIYDGNPIYDVSGVPRMISLAISFAFYVFQYFKETGRDLSFLFNYPQPCGVDFHSFRAEPSGISPLLSISFALFFDLYDTSLQSYGAPLSSFEAISRSSSKVGQLEGELKTLKEEKAREEGVLRCRLKNLSGEHVVLQERYGAVTRHEATKVLLEGVQVERDAEATKVLLEAVQVERDVAVMKRDILRAGKAEMLQT</sequence>
<evidence type="ECO:0000256" key="1">
    <source>
        <dbReference type="SAM" id="Coils"/>
    </source>
</evidence>
<accession>A0AAV3RTQ0</accession>
<organism evidence="2 3">
    <name type="scientific">Lithospermum erythrorhizon</name>
    <name type="common">Purple gromwell</name>
    <name type="synonym">Lithospermum officinale var. erythrorhizon</name>
    <dbReference type="NCBI Taxonomy" id="34254"/>
    <lineage>
        <taxon>Eukaryota</taxon>
        <taxon>Viridiplantae</taxon>
        <taxon>Streptophyta</taxon>
        <taxon>Embryophyta</taxon>
        <taxon>Tracheophyta</taxon>
        <taxon>Spermatophyta</taxon>
        <taxon>Magnoliopsida</taxon>
        <taxon>eudicotyledons</taxon>
        <taxon>Gunneridae</taxon>
        <taxon>Pentapetalae</taxon>
        <taxon>asterids</taxon>
        <taxon>lamiids</taxon>
        <taxon>Boraginales</taxon>
        <taxon>Boraginaceae</taxon>
        <taxon>Boraginoideae</taxon>
        <taxon>Lithospermeae</taxon>
        <taxon>Lithospermum</taxon>
    </lineage>
</organism>
<feature type="coiled-coil region" evidence="1">
    <location>
        <begin position="164"/>
        <end position="191"/>
    </location>
</feature>
<proteinExistence type="predicted"/>
<protein>
    <submittedName>
        <fullName evidence="2">Uncharacterized protein</fullName>
    </submittedName>
</protein>
<name>A0AAV3RTQ0_LITER</name>
<comment type="caution">
    <text evidence="2">The sequence shown here is derived from an EMBL/GenBank/DDBJ whole genome shotgun (WGS) entry which is preliminary data.</text>
</comment>
<evidence type="ECO:0000313" key="2">
    <source>
        <dbReference type="EMBL" id="GAA0185088.1"/>
    </source>
</evidence>
<dbReference type="EMBL" id="BAABME010012411">
    <property type="protein sequence ID" value="GAA0185088.1"/>
    <property type="molecule type" value="Genomic_DNA"/>
</dbReference>
<evidence type="ECO:0000313" key="3">
    <source>
        <dbReference type="Proteomes" id="UP001454036"/>
    </source>
</evidence>
<reference evidence="2 3" key="1">
    <citation type="submission" date="2024-01" db="EMBL/GenBank/DDBJ databases">
        <title>The complete chloroplast genome sequence of Lithospermum erythrorhizon: insights into the phylogenetic relationship among Boraginaceae species and the maternal lineages of purple gromwells.</title>
        <authorList>
            <person name="Okada T."/>
            <person name="Watanabe K."/>
        </authorList>
    </citation>
    <scope>NUCLEOTIDE SEQUENCE [LARGE SCALE GENOMIC DNA]</scope>
</reference>
<gene>
    <name evidence="2" type="ORF">LIER_32376</name>
</gene>
<keyword evidence="1" id="KW-0175">Coiled coil</keyword>